<evidence type="ECO:0000259" key="3">
    <source>
        <dbReference type="PROSITE" id="PS50217"/>
    </source>
</evidence>
<dbReference type="SMART" id="SM00338">
    <property type="entry name" value="BRLZ"/>
    <property type="match status" value="1"/>
</dbReference>
<organism evidence="5 6">
    <name type="scientific">Toxocara canis</name>
    <name type="common">Canine roundworm</name>
    <dbReference type="NCBI Taxonomy" id="6265"/>
    <lineage>
        <taxon>Eukaryota</taxon>
        <taxon>Metazoa</taxon>
        <taxon>Ecdysozoa</taxon>
        <taxon>Nematoda</taxon>
        <taxon>Chromadorea</taxon>
        <taxon>Rhabditida</taxon>
        <taxon>Spirurina</taxon>
        <taxon>Ascaridomorpha</taxon>
        <taxon>Ascaridoidea</taxon>
        <taxon>Toxocaridae</taxon>
        <taxon>Toxocara</taxon>
    </lineage>
</organism>
<dbReference type="Pfam" id="PF00170">
    <property type="entry name" value="bZIP_1"/>
    <property type="match status" value="1"/>
</dbReference>
<dbReference type="InterPro" id="IPR046347">
    <property type="entry name" value="bZIP_sf"/>
</dbReference>
<protein>
    <submittedName>
        <fullName evidence="6">BZIP domain-containing protein</fullName>
    </submittedName>
</protein>
<dbReference type="InterPro" id="IPR004827">
    <property type="entry name" value="bZIP"/>
</dbReference>
<dbReference type="PRINTS" id="PR00042">
    <property type="entry name" value="LEUZIPPRFOS"/>
</dbReference>
<dbReference type="GO" id="GO:0000981">
    <property type="term" value="F:DNA-binding transcription factor activity, RNA polymerase II-specific"/>
    <property type="evidence" value="ECO:0007669"/>
    <property type="project" value="TreeGrafter"/>
</dbReference>
<dbReference type="GO" id="GO:0000978">
    <property type="term" value="F:RNA polymerase II cis-regulatory region sequence-specific DNA binding"/>
    <property type="evidence" value="ECO:0007669"/>
    <property type="project" value="TreeGrafter"/>
</dbReference>
<dbReference type="AlphaFoldDB" id="A0A183UTM5"/>
<dbReference type="CDD" id="cd14699">
    <property type="entry name" value="bZIP_Fos_like"/>
    <property type="match status" value="1"/>
</dbReference>
<gene>
    <name evidence="4" type="ORF">TCNE_LOCUS11845</name>
</gene>
<evidence type="ECO:0000313" key="4">
    <source>
        <dbReference type="EMBL" id="VDM43166.1"/>
    </source>
</evidence>
<dbReference type="EMBL" id="UYWY01021013">
    <property type="protein sequence ID" value="VDM43166.1"/>
    <property type="molecule type" value="Genomic_DNA"/>
</dbReference>
<dbReference type="PROSITE" id="PS00036">
    <property type="entry name" value="BZIP_BASIC"/>
    <property type="match status" value="1"/>
</dbReference>
<evidence type="ECO:0000256" key="2">
    <source>
        <dbReference type="SAM" id="MobiDB-lite"/>
    </source>
</evidence>
<feature type="domain" description="BZIP" evidence="3">
    <location>
        <begin position="265"/>
        <end position="328"/>
    </location>
</feature>
<name>A0A183UTM5_TOXCA</name>
<evidence type="ECO:0000256" key="1">
    <source>
        <dbReference type="SAM" id="Coils"/>
    </source>
</evidence>
<proteinExistence type="predicted"/>
<keyword evidence="5" id="KW-1185">Reference proteome</keyword>
<feature type="coiled-coil region" evidence="1">
    <location>
        <begin position="283"/>
        <end position="320"/>
    </location>
</feature>
<dbReference type="PROSITE" id="PS50217">
    <property type="entry name" value="BZIP"/>
    <property type="match status" value="1"/>
</dbReference>
<dbReference type="InterPro" id="IPR000837">
    <property type="entry name" value="AP-1"/>
</dbReference>
<reference evidence="6" key="1">
    <citation type="submission" date="2016-06" db="UniProtKB">
        <authorList>
            <consortium name="WormBaseParasite"/>
        </authorList>
    </citation>
    <scope>IDENTIFICATION</scope>
</reference>
<dbReference type="WBParaSite" id="TCNE_0001184501-mRNA-1">
    <property type="protein sequence ID" value="TCNE_0001184501-mRNA-1"/>
    <property type="gene ID" value="TCNE_0001184501"/>
</dbReference>
<evidence type="ECO:0000313" key="6">
    <source>
        <dbReference type="WBParaSite" id="TCNE_0001184501-mRNA-1"/>
    </source>
</evidence>
<dbReference type="SUPFAM" id="SSF57959">
    <property type="entry name" value="Leucine zipper domain"/>
    <property type="match status" value="1"/>
</dbReference>
<feature type="region of interest" description="Disordered" evidence="2">
    <location>
        <begin position="462"/>
        <end position="482"/>
    </location>
</feature>
<dbReference type="Proteomes" id="UP000050794">
    <property type="component" value="Unassembled WGS sequence"/>
</dbReference>
<keyword evidence="1" id="KW-0175">Coiled coil</keyword>
<sequence length="558" mass="59710">MNQSIASCSSNIFNTSSPADACGAASVAASSFNVVGSIGGDYSRLFHNGDGEGGPDEDSLAGNSTVRLSSNSACILAAQSSSSVNQHRSQHTAVIVSPIAQHQTTTNIPDLRSPFDAAAFCAASPYTACATAQPYFASNDTCATSPVLQASNFLPSYYGLPQSLTDFNMLQMCYQPLFPEISSPVSETSPTAESLYGFANRLHPITPAGSAHPHQFAMPHSYPQARNGYMASTVARPNSAATKRGGRRPKEYEEYDHVALSEEERDKRDKRRLRNKEAAARCRQRRLDLMGSLQNQVDQLKEENKMKDSKIAELQILKNELLAVVREHQCVLPESLRQSLDVDMSSTQQYMPRGGAGVMVPAEMAPFSHTDQPSSQTILGRKRPASELIPELRQPPQPAAISNSSGPLPLSTAAQPNIVSNVDVFGTMGGERVAEADEFGCRTKVMLQLSRAQIKQEPTLYDVNGRDTQEEEMKRPTSLSFSEGVAATTANYGALSSSGVPITTPSNLLGTGGSEFGAVNLLDGPTGLTPCHPPQATAFPLSSISTTPLGEGRSFESL</sequence>
<feature type="region of interest" description="Disordered" evidence="2">
    <location>
        <begin position="527"/>
        <end position="558"/>
    </location>
</feature>
<reference evidence="4 5" key="2">
    <citation type="submission" date="2018-11" db="EMBL/GenBank/DDBJ databases">
        <authorList>
            <consortium name="Pathogen Informatics"/>
        </authorList>
    </citation>
    <scope>NUCLEOTIDE SEQUENCE [LARGE SCALE GENOMIC DNA]</scope>
</reference>
<feature type="compositionally biased region" description="Basic and acidic residues" evidence="2">
    <location>
        <begin position="464"/>
        <end position="475"/>
    </location>
</feature>
<dbReference type="PANTHER" id="PTHR23351">
    <property type="entry name" value="FOS TRANSCRIPTION FACTOR-RELATED"/>
    <property type="match status" value="1"/>
</dbReference>
<dbReference type="PANTHER" id="PTHR23351:SF57">
    <property type="entry name" value="TRANSCRIPTION FACTOR FOS-1"/>
    <property type="match status" value="1"/>
</dbReference>
<accession>A0A183UTM5</accession>
<dbReference type="Gene3D" id="1.20.5.170">
    <property type="match status" value="1"/>
</dbReference>
<evidence type="ECO:0000313" key="5">
    <source>
        <dbReference type="Proteomes" id="UP000050794"/>
    </source>
</evidence>
<dbReference type="GO" id="GO:0005634">
    <property type="term" value="C:nucleus"/>
    <property type="evidence" value="ECO:0007669"/>
    <property type="project" value="TreeGrafter"/>
</dbReference>